<comment type="caution">
    <text evidence="3">The sequence shown here is derived from an EMBL/GenBank/DDBJ whole genome shotgun (WGS) entry which is preliminary data.</text>
</comment>
<organism evidence="3 4">
    <name type="scientific">Colletotrichum siamense</name>
    <name type="common">Anthracnose fungus</name>
    <dbReference type="NCBI Taxonomy" id="690259"/>
    <lineage>
        <taxon>Eukaryota</taxon>
        <taxon>Fungi</taxon>
        <taxon>Dikarya</taxon>
        <taxon>Ascomycota</taxon>
        <taxon>Pezizomycotina</taxon>
        <taxon>Sordariomycetes</taxon>
        <taxon>Hypocreomycetidae</taxon>
        <taxon>Glomerellales</taxon>
        <taxon>Glomerellaceae</taxon>
        <taxon>Colletotrichum</taxon>
        <taxon>Colletotrichum gloeosporioides species complex</taxon>
    </lineage>
</organism>
<dbReference type="SUPFAM" id="SSF56219">
    <property type="entry name" value="DNase I-like"/>
    <property type="match status" value="1"/>
</dbReference>
<sequence length="1077" mass="118900">MIQPIQIREGPDLSIHLLDPTAPLYPGSVIRGHVTRKTHIVAASATVRICLIGDSAARLQVQQGRSVVILGAGFEFWSRNAVSQVIHRGPVHIAPDSDTASQTWPFALVIPKHTDGKALNSGLRKIEREASYLRAPGDPNAKQPLPEQPLPATWGMNVCDGYGFVEYYLEAEILVEGKKMEPIEATLPVRVLSRPAPALIADFELQGATTEGCVTSHRLAPGMEHAELTFNQKRQMFLGSKRVPAWHFNLRVECASVIQLGNPASIPFRLKVTPDRAKSSEILQDVPQKVYLTNAVISLISTGRVSCPGSGEVHEGTSTTTLPLGRTIASETGSPLIPSAAGENALDLGALLDASADPALREQRRHYPLKPDYTTYCFSLSHTLKWELHIVIAGESWECSGSQKVVVLPAAEVAAIAEGAEEPPAYDGPSGSAPAYENGPASDPDLDDRLGVLQANVNRNWHRLNDLFEHVKSLDRAPAFIAIQDPPYDFATDSKRERAGYWCEAQHGWPKLNSKDEVEMENNVPVLASSRVAFYVHKSLALASWSVEWNRGANEHYVASLSLDLVGGDRIKVFNAYNRTRNTIAFNLLLREAVADYCILLGDFNLRHRAWSDRHLSDRATKQLEIETRLAGMRCLLKPKDFTFKRGETQTTIDLVFLGERLKDLCELFHVTRPRGFTTDHAVLETVLNVSPDRDHTPVLQIDKADPDVVRSEMATRLLAKFGDPSQLRQHQLSTTDKLDQFAKAFVVSAKAAIDATIPTIIRNPVGQKPPVRTRVVQERLLREEHALRVLYRQKRGTRAHNYAYAVWLDAVKQTNHFMRIASNVRKRTRSAQQAKDLSSLFAMARSARFYGKIRASPHMPWLKKPDGTACASSEENARCFRDAMWSDTSEERLAPTELPPTLVRSRASAASGHALSTPSRKKSKPKKKKTRKDKETTVCPPGQDGSSSTEPPADIAPSSGSPTSSVATSTSSDGSIPALASTTSMCSVRASPDSLSSCSHPSANNTLRYLHGLIEPICRQSALFGYNTGIHQIVPIIQCYWITAWIMRWNPQRRPPSWFSPSFVNHAFEVSVKVSI</sequence>
<dbReference type="Proteomes" id="UP000711996">
    <property type="component" value="Unassembled WGS sequence"/>
</dbReference>
<dbReference type="InterPro" id="IPR036691">
    <property type="entry name" value="Endo/exonu/phosph_ase_sf"/>
</dbReference>
<dbReference type="AlphaFoldDB" id="A0A9P5EU15"/>
<feature type="region of interest" description="Disordered" evidence="1">
    <location>
        <begin position="891"/>
        <end position="977"/>
    </location>
</feature>
<dbReference type="InterPro" id="IPR005135">
    <property type="entry name" value="Endo/exonuclease/phosphatase"/>
</dbReference>
<feature type="domain" description="Endonuclease/exonuclease/phosphatase" evidence="2">
    <location>
        <begin position="571"/>
        <end position="667"/>
    </location>
</feature>
<dbReference type="Pfam" id="PF14529">
    <property type="entry name" value="Exo_endo_phos_2"/>
    <property type="match status" value="1"/>
</dbReference>
<feature type="region of interest" description="Disordered" evidence="1">
    <location>
        <begin position="421"/>
        <end position="448"/>
    </location>
</feature>
<protein>
    <recommendedName>
        <fullName evidence="2">Endonuclease/exonuclease/phosphatase domain-containing protein</fullName>
    </recommendedName>
</protein>
<feature type="compositionally biased region" description="Low complexity" evidence="1">
    <location>
        <begin position="956"/>
        <end position="977"/>
    </location>
</feature>
<dbReference type="OrthoDB" id="2333384at2759"/>
<name>A0A9P5EU15_COLSI</name>
<evidence type="ECO:0000259" key="2">
    <source>
        <dbReference type="Pfam" id="PF14529"/>
    </source>
</evidence>
<evidence type="ECO:0000313" key="3">
    <source>
        <dbReference type="EMBL" id="KAF4859981.1"/>
    </source>
</evidence>
<dbReference type="Gene3D" id="3.60.10.10">
    <property type="entry name" value="Endonuclease/exonuclease/phosphatase"/>
    <property type="match status" value="1"/>
</dbReference>
<proteinExistence type="predicted"/>
<gene>
    <name evidence="3" type="ORF">CGCSCA2_v005924</name>
</gene>
<dbReference type="GO" id="GO:0003824">
    <property type="term" value="F:catalytic activity"/>
    <property type="evidence" value="ECO:0007669"/>
    <property type="project" value="InterPro"/>
</dbReference>
<reference evidence="3" key="1">
    <citation type="submission" date="2019-06" db="EMBL/GenBank/DDBJ databases">
        <authorList>
            <person name="Gan P."/>
            <person name="Shirasu K."/>
        </authorList>
    </citation>
    <scope>NUCLEOTIDE SEQUENCE [LARGE SCALE GENOMIC DNA]</scope>
    <source>
        <strain evidence="3">CAD2</strain>
    </source>
</reference>
<keyword evidence="4" id="KW-1185">Reference proteome</keyword>
<feature type="compositionally biased region" description="Basic residues" evidence="1">
    <location>
        <begin position="920"/>
        <end position="932"/>
    </location>
</feature>
<dbReference type="EMBL" id="QPMT01000015">
    <property type="protein sequence ID" value="KAF4859981.1"/>
    <property type="molecule type" value="Genomic_DNA"/>
</dbReference>
<evidence type="ECO:0000256" key="1">
    <source>
        <dbReference type="SAM" id="MobiDB-lite"/>
    </source>
</evidence>
<accession>A0A9P5EU15</accession>
<evidence type="ECO:0000313" key="4">
    <source>
        <dbReference type="Proteomes" id="UP000711996"/>
    </source>
</evidence>